<name>A0A224YE33_9ACAR</name>
<protein>
    <submittedName>
        <fullName evidence="1">Uncharacterized protein</fullName>
    </submittedName>
</protein>
<organism evidence="1">
    <name type="scientific">Rhipicephalus zambeziensis</name>
    <dbReference type="NCBI Taxonomy" id="60191"/>
    <lineage>
        <taxon>Eukaryota</taxon>
        <taxon>Metazoa</taxon>
        <taxon>Ecdysozoa</taxon>
        <taxon>Arthropoda</taxon>
        <taxon>Chelicerata</taxon>
        <taxon>Arachnida</taxon>
        <taxon>Acari</taxon>
        <taxon>Parasitiformes</taxon>
        <taxon>Ixodida</taxon>
        <taxon>Ixodoidea</taxon>
        <taxon>Ixodidae</taxon>
        <taxon>Rhipicephalinae</taxon>
        <taxon>Rhipicephalus</taxon>
        <taxon>Rhipicephalus</taxon>
    </lineage>
</organism>
<accession>A0A224YE33</accession>
<dbReference type="AlphaFoldDB" id="A0A224YE33"/>
<dbReference type="EMBL" id="GFPF01001525">
    <property type="protein sequence ID" value="MAA12671.1"/>
    <property type="molecule type" value="Transcribed_RNA"/>
</dbReference>
<reference evidence="1" key="1">
    <citation type="journal article" date="2017" name="Parasit. Vectors">
        <title>Sialotranscriptomics of Rhipicephalus zambeziensis reveals intricate expression profiles of secretory proteins and suggests tight temporal transcriptional regulation during blood-feeding.</title>
        <authorList>
            <person name="de Castro M.H."/>
            <person name="de Klerk D."/>
            <person name="Pienaar R."/>
            <person name="Rees D.J.G."/>
            <person name="Mans B.J."/>
        </authorList>
    </citation>
    <scope>NUCLEOTIDE SEQUENCE</scope>
    <source>
        <tissue evidence="1">Salivary glands</tissue>
    </source>
</reference>
<sequence length="113" mass="13189">MKRFASRFQPKLLAHCETTTSDGYDAWCRLGTPRHTPYHSSLQYMLLMDRRIQHQFMGMSVVSALSHPDFSGKFPFHEYPPPSVTGTGTYIFRVSVPKLYFTPHVSKYTHRQY</sequence>
<evidence type="ECO:0000313" key="1">
    <source>
        <dbReference type="EMBL" id="MAA12671.1"/>
    </source>
</evidence>
<proteinExistence type="predicted"/>